<dbReference type="RefSeq" id="XP_005643821.1">
    <property type="nucleotide sequence ID" value="XM_005643764.1"/>
</dbReference>
<comment type="caution">
    <text evidence="1">The sequence shown here is derived from an EMBL/GenBank/DDBJ whole genome shotgun (WGS) entry which is preliminary data.</text>
</comment>
<gene>
    <name evidence="1" type="ORF">COCSUDRAFT_58576</name>
</gene>
<dbReference type="KEGG" id="csl:COCSUDRAFT_58576"/>
<dbReference type="OrthoDB" id="10410084at2759"/>
<dbReference type="Proteomes" id="UP000007264">
    <property type="component" value="Unassembled WGS sequence"/>
</dbReference>
<sequence>MLSKDVPARRRDAELAARQNALVEAVATPECFVAFVRLFLGRLTTYHEGNRRALSYIRRAQVATEEASLHLGKKGGFDRGRVIEAAITELQTLEAVVTQEGGSEGIEEGELSEVDDLDLEDVRAIPPAYWAGRFFSGLIRYLRAAKGGLIRLRFHLAQPDSLGIALLAAASSQLLCAQFELDGRGSLEVFPDSAVISVFEYKSSQSGFPKGKRQLAARLQVLMWAVRVSGAVPSGVPITGRGHLYLPGYARLRPHDIQLDGGSMSISIASI</sequence>
<dbReference type="GeneID" id="17037217"/>
<proteinExistence type="predicted"/>
<reference evidence="1 2" key="1">
    <citation type="journal article" date="2012" name="Genome Biol.">
        <title>The genome of the polar eukaryotic microalga coccomyxa subellipsoidea reveals traits of cold adaptation.</title>
        <authorList>
            <person name="Blanc G."/>
            <person name="Agarkova I."/>
            <person name="Grimwood J."/>
            <person name="Kuo A."/>
            <person name="Brueggeman A."/>
            <person name="Dunigan D."/>
            <person name="Gurnon J."/>
            <person name="Ladunga I."/>
            <person name="Lindquist E."/>
            <person name="Lucas S."/>
            <person name="Pangilinan J."/>
            <person name="Proschold T."/>
            <person name="Salamov A."/>
            <person name="Schmutz J."/>
            <person name="Weeks D."/>
            <person name="Yamada T."/>
            <person name="Claverie J.M."/>
            <person name="Grigoriev I."/>
            <person name="Van Etten J."/>
            <person name="Lomsadze A."/>
            <person name="Borodovsky M."/>
        </authorList>
    </citation>
    <scope>NUCLEOTIDE SEQUENCE [LARGE SCALE GENOMIC DNA]</scope>
    <source>
        <strain evidence="1 2">C-169</strain>
    </source>
</reference>
<evidence type="ECO:0000313" key="1">
    <source>
        <dbReference type="EMBL" id="EIE19277.1"/>
    </source>
</evidence>
<accession>I0YLK8</accession>
<dbReference type="AlphaFoldDB" id="I0YLK8"/>
<keyword evidence="2" id="KW-1185">Reference proteome</keyword>
<name>I0YLK8_COCSC</name>
<evidence type="ECO:0000313" key="2">
    <source>
        <dbReference type="Proteomes" id="UP000007264"/>
    </source>
</evidence>
<dbReference type="EMBL" id="AGSI01000019">
    <property type="protein sequence ID" value="EIE19277.1"/>
    <property type="molecule type" value="Genomic_DNA"/>
</dbReference>
<protein>
    <submittedName>
        <fullName evidence="1">Uncharacterized protein</fullName>
    </submittedName>
</protein>
<organism evidence="1 2">
    <name type="scientific">Coccomyxa subellipsoidea (strain C-169)</name>
    <name type="common">Green microalga</name>
    <dbReference type="NCBI Taxonomy" id="574566"/>
    <lineage>
        <taxon>Eukaryota</taxon>
        <taxon>Viridiplantae</taxon>
        <taxon>Chlorophyta</taxon>
        <taxon>core chlorophytes</taxon>
        <taxon>Trebouxiophyceae</taxon>
        <taxon>Trebouxiophyceae incertae sedis</taxon>
        <taxon>Coccomyxaceae</taxon>
        <taxon>Coccomyxa</taxon>
        <taxon>Coccomyxa subellipsoidea</taxon>
    </lineage>
</organism>